<reference evidence="3 5" key="2">
    <citation type="submission" date="2018-06" db="EMBL/GenBank/DDBJ databases">
        <authorList>
            <consortium name="Pathogen Informatics"/>
            <person name="Doyle S."/>
        </authorList>
    </citation>
    <scope>NUCLEOTIDE SEQUENCE [LARGE SCALE GENOMIC DNA]</scope>
    <source>
        <strain evidence="3 5">NCTC12437</strain>
    </source>
</reference>
<keyword evidence="1" id="KW-0040">ANK repeat</keyword>
<dbReference type="Proteomes" id="UP000054735">
    <property type="component" value="Unassembled WGS sequence"/>
</dbReference>
<name>A0A378I7J4_9GAMM</name>
<dbReference type="STRING" id="28083.Lbir_2743"/>
<evidence type="ECO:0000313" key="2">
    <source>
        <dbReference type="EMBL" id="KTC68141.1"/>
    </source>
</evidence>
<dbReference type="PROSITE" id="PS50088">
    <property type="entry name" value="ANK_REPEAT"/>
    <property type="match status" value="1"/>
</dbReference>
<dbReference type="AlphaFoldDB" id="A0A378I7J4"/>
<protein>
    <submittedName>
        <fullName evidence="3">Uncharacterized protein</fullName>
    </submittedName>
</protein>
<proteinExistence type="predicted"/>
<evidence type="ECO:0000256" key="1">
    <source>
        <dbReference type="PROSITE-ProRule" id="PRU00023"/>
    </source>
</evidence>
<sequence length="294" mass="33815">MMTVEDAILTDYRRQAETNDPDIDLLFDVTSRFIKEKNWVYEGNAESIDIYKRPENNPIKVNCFMLSALFVHLAQKIGVSPDDCSTVNIPNFCNTIDNPFVEGDNQPFSPTCTANSDGFFEFDVHCISMIQGSYFDLLLQVKYPFVNDGADIYSSLITAMNQNNISDFEYLLDFFLNKNEQNPETGMTLLHQALWDEKFDFALLLLKQGAKDNIQDNNLLTPLDCLNLKLYDPHVSLETLGKAKEYQDIKMELLIKNRKKQLVIENKAATTIQRFWRNHIAPAPSAEEQLRFEL</sequence>
<dbReference type="SUPFAM" id="SSF48403">
    <property type="entry name" value="Ankyrin repeat"/>
    <property type="match status" value="1"/>
</dbReference>
<reference evidence="2 4" key="1">
    <citation type="submission" date="2015-11" db="EMBL/GenBank/DDBJ databases">
        <title>Genomic analysis of 38 Legionella species identifies large and diverse effector repertoires.</title>
        <authorList>
            <person name="Burstein D."/>
            <person name="Amaro F."/>
            <person name="Zusman T."/>
            <person name="Lifshitz Z."/>
            <person name="Cohen O."/>
            <person name="Gilbert J.A."/>
            <person name="Pupko T."/>
            <person name="Shuman H.A."/>
            <person name="Segal G."/>
        </authorList>
    </citation>
    <scope>NUCLEOTIDE SEQUENCE [LARGE SCALE GENOMIC DNA]</scope>
    <source>
        <strain evidence="2 4">CDC#1407-AL-14</strain>
    </source>
</reference>
<dbReference type="EMBL" id="LNXT01000048">
    <property type="protein sequence ID" value="KTC68141.1"/>
    <property type="molecule type" value="Genomic_DNA"/>
</dbReference>
<dbReference type="Gene3D" id="1.25.40.20">
    <property type="entry name" value="Ankyrin repeat-containing domain"/>
    <property type="match status" value="1"/>
</dbReference>
<gene>
    <name evidence="2" type="ORF">Lbir_2743</name>
    <name evidence="3" type="ORF">NCTC12437_00919</name>
</gene>
<evidence type="ECO:0000313" key="4">
    <source>
        <dbReference type="Proteomes" id="UP000054735"/>
    </source>
</evidence>
<dbReference type="InterPro" id="IPR036770">
    <property type="entry name" value="Ankyrin_rpt-contain_sf"/>
</dbReference>
<dbReference type="RefSeq" id="WP_131792981.1">
    <property type="nucleotide sequence ID" value="NZ_CAAAHV010000004.1"/>
</dbReference>
<dbReference type="OrthoDB" id="5652302at2"/>
<evidence type="ECO:0000313" key="3">
    <source>
        <dbReference type="EMBL" id="STX31149.1"/>
    </source>
</evidence>
<accession>A0A378I7J4</accession>
<organism evidence="3 5">
    <name type="scientific">Legionella birminghamensis</name>
    <dbReference type="NCBI Taxonomy" id="28083"/>
    <lineage>
        <taxon>Bacteria</taxon>
        <taxon>Pseudomonadati</taxon>
        <taxon>Pseudomonadota</taxon>
        <taxon>Gammaproteobacteria</taxon>
        <taxon>Legionellales</taxon>
        <taxon>Legionellaceae</taxon>
        <taxon>Legionella</taxon>
    </lineage>
</organism>
<dbReference type="CDD" id="cd23767">
    <property type="entry name" value="IQCD"/>
    <property type="match status" value="1"/>
</dbReference>
<evidence type="ECO:0000313" key="5">
    <source>
        <dbReference type="Proteomes" id="UP000255066"/>
    </source>
</evidence>
<dbReference type="InterPro" id="IPR002110">
    <property type="entry name" value="Ankyrin_rpt"/>
</dbReference>
<dbReference type="Proteomes" id="UP000255066">
    <property type="component" value="Unassembled WGS sequence"/>
</dbReference>
<keyword evidence="4" id="KW-1185">Reference proteome</keyword>
<feature type="repeat" description="ANK" evidence="1">
    <location>
        <begin position="185"/>
        <end position="217"/>
    </location>
</feature>
<dbReference type="EMBL" id="UGNW01000001">
    <property type="protein sequence ID" value="STX31149.1"/>
    <property type="molecule type" value="Genomic_DNA"/>
</dbReference>